<organism evidence="6 7">
    <name type="scientific">Lwoffella lincolnii</name>
    <dbReference type="NCBI Taxonomy" id="90241"/>
    <lineage>
        <taxon>Bacteria</taxon>
        <taxon>Pseudomonadati</taxon>
        <taxon>Pseudomonadota</taxon>
        <taxon>Gammaproteobacteria</taxon>
        <taxon>Moraxellales</taxon>
        <taxon>Moraxellaceae</taxon>
        <taxon>Lwoffella</taxon>
    </lineage>
</organism>
<dbReference type="PANTHER" id="PTHR30546">
    <property type="entry name" value="FLAVODOXIN-RELATED PROTEIN WRBA-RELATED"/>
    <property type="match status" value="1"/>
</dbReference>
<dbReference type="PANTHER" id="PTHR30546:SF23">
    <property type="entry name" value="FLAVOPROTEIN-LIKE PROTEIN YCP4-RELATED"/>
    <property type="match status" value="1"/>
</dbReference>
<feature type="domain" description="Flavodoxin-like" evidence="5">
    <location>
        <begin position="12"/>
        <end position="196"/>
    </location>
</feature>
<accession>A0A1T0CI00</accession>
<evidence type="ECO:0000256" key="2">
    <source>
        <dbReference type="ARBA" id="ARBA00006961"/>
    </source>
</evidence>
<evidence type="ECO:0000259" key="5">
    <source>
        <dbReference type="PROSITE" id="PS50902"/>
    </source>
</evidence>
<reference evidence="6 7" key="1">
    <citation type="submission" date="2017-02" db="EMBL/GenBank/DDBJ databases">
        <title>Draft genome sequence of Moraxella lincolnii CCUG 9405T type strain.</title>
        <authorList>
            <person name="Salva-Serra F."/>
            <person name="Engstrom-Jakobsson H."/>
            <person name="Thorell K."/>
            <person name="Jaen-Luchoro D."/>
            <person name="Gonzales-Siles L."/>
            <person name="Karlsson R."/>
            <person name="Yazdan S."/>
            <person name="Boulund F."/>
            <person name="Johnning A."/>
            <person name="Engstrand L."/>
            <person name="Kristiansson E."/>
            <person name="Moore E."/>
        </authorList>
    </citation>
    <scope>NUCLEOTIDE SEQUENCE [LARGE SCALE GENOMIC DNA]</scope>
    <source>
        <strain evidence="6 7">CCUG 9405</strain>
    </source>
</reference>
<dbReference type="InterPro" id="IPR005025">
    <property type="entry name" value="FMN_Rdtase-like_dom"/>
</dbReference>
<comment type="cofactor">
    <cofactor evidence="1">
        <name>FMN</name>
        <dbReference type="ChEBI" id="CHEBI:58210"/>
    </cofactor>
</comment>
<evidence type="ECO:0000256" key="1">
    <source>
        <dbReference type="ARBA" id="ARBA00001917"/>
    </source>
</evidence>
<dbReference type="GO" id="GO:0009055">
    <property type="term" value="F:electron transfer activity"/>
    <property type="evidence" value="ECO:0007669"/>
    <property type="project" value="InterPro"/>
</dbReference>
<dbReference type="InterPro" id="IPR029039">
    <property type="entry name" value="Flavoprotein-like_sf"/>
</dbReference>
<evidence type="ECO:0000313" key="6">
    <source>
        <dbReference type="EMBL" id="OOS21987.1"/>
    </source>
</evidence>
<dbReference type="STRING" id="90241.B0682_03240"/>
<dbReference type="Proteomes" id="UP000191094">
    <property type="component" value="Unassembled WGS sequence"/>
</dbReference>
<dbReference type="GO" id="GO:0010181">
    <property type="term" value="F:FMN binding"/>
    <property type="evidence" value="ECO:0007669"/>
    <property type="project" value="InterPro"/>
</dbReference>
<dbReference type="GO" id="GO:0003955">
    <property type="term" value="F:NAD(P)H dehydrogenase (quinone) activity"/>
    <property type="evidence" value="ECO:0007669"/>
    <property type="project" value="InterPro"/>
</dbReference>
<dbReference type="Gene3D" id="3.40.50.360">
    <property type="match status" value="1"/>
</dbReference>
<name>A0A1T0CI00_9GAMM</name>
<dbReference type="FunFam" id="3.40.50.360:FF:000001">
    <property type="entry name" value="NAD(P)H dehydrogenase (Quinone) FQR1-like"/>
    <property type="match status" value="1"/>
</dbReference>
<dbReference type="NCBIfam" id="NF002999">
    <property type="entry name" value="PRK03767.1"/>
    <property type="match status" value="1"/>
</dbReference>
<evidence type="ECO:0000313" key="7">
    <source>
        <dbReference type="Proteomes" id="UP000191094"/>
    </source>
</evidence>
<gene>
    <name evidence="6" type="ORF">B0682_03240</name>
</gene>
<keyword evidence="3" id="KW-0285">Flavoprotein</keyword>
<dbReference type="EMBL" id="MUYT01000004">
    <property type="protein sequence ID" value="OOS21987.1"/>
    <property type="molecule type" value="Genomic_DNA"/>
</dbReference>
<keyword evidence="7" id="KW-1185">Reference proteome</keyword>
<dbReference type="InterPro" id="IPR010089">
    <property type="entry name" value="Flavoprotein_WrbA-like"/>
</dbReference>
<keyword evidence="4" id="KW-0288">FMN</keyword>
<comment type="similarity">
    <text evidence="2">Belongs to the WrbA family.</text>
</comment>
<dbReference type="InterPro" id="IPR001226">
    <property type="entry name" value="Flavodoxin_CS"/>
</dbReference>
<dbReference type="NCBIfam" id="TIGR01755">
    <property type="entry name" value="flav_wrbA"/>
    <property type="match status" value="1"/>
</dbReference>
<proteinExistence type="inferred from homology"/>
<comment type="caution">
    <text evidence="6">The sequence shown here is derived from an EMBL/GenBank/DDBJ whole genome shotgun (WGS) entry which is preliminary data.</text>
</comment>
<dbReference type="GO" id="GO:0016020">
    <property type="term" value="C:membrane"/>
    <property type="evidence" value="ECO:0007669"/>
    <property type="project" value="TreeGrafter"/>
</dbReference>
<evidence type="ECO:0000256" key="4">
    <source>
        <dbReference type="ARBA" id="ARBA00022643"/>
    </source>
</evidence>
<dbReference type="PROSITE" id="PS00201">
    <property type="entry name" value="FLAVODOXIN"/>
    <property type="match status" value="1"/>
</dbReference>
<evidence type="ECO:0000256" key="3">
    <source>
        <dbReference type="ARBA" id="ARBA00022630"/>
    </source>
</evidence>
<sequence>MTTTSTTSAPYILVLYHSTYGTTKQLAYQIAQGVQETGMMVKIRTVPTVSADTQASKPAIPDDGDLYCTFDDLKHCSGLALGSATHFGNMTAAMKYFWDNTVTLWMAGDLQGKPACVFTSTGSMHGGQESTLLTMMLPLLHHGMLLLGLPYANAELNRTNQGGTPYGASHVSGATHNNVMTQDEKILAVAQGKRLAQVAQKLLLPKAVAQK</sequence>
<dbReference type="AlphaFoldDB" id="A0A1T0CI00"/>
<dbReference type="SUPFAM" id="SSF52218">
    <property type="entry name" value="Flavoproteins"/>
    <property type="match status" value="1"/>
</dbReference>
<dbReference type="OrthoDB" id="9801479at2"/>
<dbReference type="Pfam" id="PF03358">
    <property type="entry name" value="FMN_red"/>
    <property type="match status" value="1"/>
</dbReference>
<dbReference type="PROSITE" id="PS50902">
    <property type="entry name" value="FLAVODOXIN_LIKE"/>
    <property type="match status" value="1"/>
</dbReference>
<dbReference type="InterPro" id="IPR008254">
    <property type="entry name" value="Flavodoxin/NO_synth"/>
</dbReference>
<protein>
    <submittedName>
        <fullName evidence="6">NAD(P)H:quinone oxidoreductase, type IV</fullName>
    </submittedName>
</protein>